<protein>
    <recommendedName>
        <fullName evidence="9">Protein translocase subunit SecY</fullName>
    </recommendedName>
</protein>
<feature type="transmembrane region" description="Helical" evidence="10">
    <location>
        <begin position="411"/>
        <end position="429"/>
    </location>
</feature>
<dbReference type="InterPro" id="IPR030659">
    <property type="entry name" value="SecY_CS"/>
</dbReference>
<dbReference type="PRINTS" id="PR00303">
    <property type="entry name" value="SECYTRNLCASE"/>
</dbReference>
<dbReference type="PROSITE" id="PS00756">
    <property type="entry name" value="SECY_2"/>
    <property type="match status" value="1"/>
</dbReference>
<name>A0A6J6YXM5_9ZZZZ</name>
<feature type="transmembrane region" description="Helical" evidence="10">
    <location>
        <begin position="188"/>
        <end position="206"/>
    </location>
</feature>
<accession>A0A6J6YXM5</accession>
<comment type="subcellular location">
    <subcellularLocation>
        <location evidence="1">Membrane</location>
        <topology evidence="1">Multi-pass membrane protein</topology>
    </subcellularLocation>
</comment>
<dbReference type="GO" id="GO:0016020">
    <property type="term" value="C:membrane"/>
    <property type="evidence" value="ECO:0007669"/>
    <property type="project" value="UniProtKB-SubCell"/>
</dbReference>
<evidence type="ECO:0000256" key="8">
    <source>
        <dbReference type="ARBA" id="ARBA00023136"/>
    </source>
</evidence>
<dbReference type="FunFam" id="1.10.3370.10:FF:000001">
    <property type="entry name" value="Preprotein translocase subunit SecY"/>
    <property type="match status" value="1"/>
</dbReference>
<sequence length="446" mass="48546">MLSNIKNVLKVHDLRNKILFTIGMIVVYRLGVGVRVPGIDGAAVDQLKSQTQSAGALGFLNLFSGGAFASFAVFALGIMPYITSSIIMQVLGVVIPKFEQWQEQGAVGQRKLTQATRYLAIAIALLQASGLTYIFGTGRGQAFFGAAGNVPNVVLLDPFMPRALLSIISLVAGTALMMWIGELISQRGIGNGMSILIFASVLDSLPRDYKALLDEKKIVVFIVLVIVSLLTLVSVVRMELGQRRIPVQFAKRVVGRRMYGGQNTYIPLKVNQAGIIPIIFASSVLLLPVLFTNVIGVSRNDAGEASGIRAEVIKLVNNYIVNSQNVVYVLLFSLMIVAFAYFYNAIAFDPIKQADQIRRQGGFIPGIRPGPQTERYLAKVVNRITLPGALFIALIAILPNIILWIGNTRSFPFGGTTVLIAVGVALEVMRQIDSQLMLRNYEGFLK</sequence>
<organism evidence="11">
    <name type="scientific">freshwater metagenome</name>
    <dbReference type="NCBI Taxonomy" id="449393"/>
    <lineage>
        <taxon>unclassified sequences</taxon>
        <taxon>metagenomes</taxon>
        <taxon>ecological metagenomes</taxon>
    </lineage>
</organism>
<evidence type="ECO:0000256" key="4">
    <source>
        <dbReference type="ARBA" id="ARBA00022692"/>
    </source>
</evidence>
<feature type="transmembrane region" description="Helical" evidence="10">
    <location>
        <begin position="218"/>
        <end position="236"/>
    </location>
</feature>
<feature type="transmembrane region" description="Helical" evidence="10">
    <location>
        <begin position="273"/>
        <end position="291"/>
    </location>
</feature>
<dbReference type="InterPro" id="IPR023201">
    <property type="entry name" value="SecY_dom_sf"/>
</dbReference>
<keyword evidence="3" id="KW-0813">Transport</keyword>
<dbReference type="InterPro" id="IPR026593">
    <property type="entry name" value="SecY"/>
</dbReference>
<evidence type="ECO:0000256" key="1">
    <source>
        <dbReference type="ARBA" id="ARBA00004141"/>
    </source>
</evidence>
<dbReference type="InterPro" id="IPR002208">
    <property type="entry name" value="SecY/SEC61-alpha"/>
</dbReference>
<dbReference type="Pfam" id="PF00344">
    <property type="entry name" value="SecY"/>
    <property type="match status" value="1"/>
</dbReference>
<dbReference type="PIRSF" id="PIRSF004557">
    <property type="entry name" value="SecY"/>
    <property type="match status" value="1"/>
</dbReference>
<dbReference type="EMBL" id="CAFAAJ010000128">
    <property type="protein sequence ID" value="CAB4814232.1"/>
    <property type="molecule type" value="Genomic_DNA"/>
</dbReference>
<comment type="similarity">
    <text evidence="2">Belongs to the SecY/SEC61-alpha family.</text>
</comment>
<evidence type="ECO:0000256" key="7">
    <source>
        <dbReference type="ARBA" id="ARBA00023010"/>
    </source>
</evidence>
<dbReference type="HAMAP" id="MF_01465">
    <property type="entry name" value="SecY"/>
    <property type="match status" value="1"/>
</dbReference>
<evidence type="ECO:0000256" key="6">
    <source>
        <dbReference type="ARBA" id="ARBA00022989"/>
    </source>
</evidence>
<feature type="transmembrane region" description="Helical" evidence="10">
    <location>
        <begin position="18"/>
        <end position="36"/>
    </location>
</feature>
<dbReference type="AlphaFoldDB" id="A0A6J6YXM5"/>
<dbReference type="Gene3D" id="1.10.3370.10">
    <property type="entry name" value="SecY subunit domain"/>
    <property type="match status" value="1"/>
</dbReference>
<evidence type="ECO:0000256" key="2">
    <source>
        <dbReference type="ARBA" id="ARBA00005751"/>
    </source>
</evidence>
<keyword evidence="5" id="KW-0653">Protein transport</keyword>
<keyword evidence="7" id="KW-0811">Translocation</keyword>
<feature type="transmembrane region" description="Helical" evidence="10">
    <location>
        <begin position="163"/>
        <end position="181"/>
    </location>
</feature>
<dbReference type="PANTHER" id="PTHR10906">
    <property type="entry name" value="SECY/SEC61-ALPHA FAMILY MEMBER"/>
    <property type="match status" value="1"/>
</dbReference>
<keyword evidence="4 10" id="KW-0812">Transmembrane</keyword>
<proteinExistence type="inferred from homology"/>
<keyword evidence="6 10" id="KW-1133">Transmembrane helix</keyword>
<dbReference type="NCBIfam" id="TIGR00967">
    <property type="entry name" value="3a0501s007"/>
    <property type="match status" value="1"/>
</dbReference>
<evidence type="ECO:0000313" key="11">
    <source>
        <dbReference type="EMBL" id="CAB4814232.1"/>
    </source>
</evidence>
<feature type="transmembrane region" description="Helical" evidence="10">
    <location>
        <begin position="56"/>
        <end position="79"/>
    </location>
</feature>
<feature type="transmembrane region" description="Helical" evidence="10">
    <location>
        <begin position="384"/>
        <end position="405"/>
    </location>
</feature>
<gene>
    <name evidence="11" type="ORF">UFOPK3001_01776</name>
</gene>
<feature type="transmembrane region" description="Helical" evidence="10">
    <location>
        <begin position="326"/>
        <end position="348"/>
    </location>
</feature>
<keyword evidence="8 10" id="KW-0472">Membrane</keyword>
<reference evidence="11" key="1">
    <citation type="submission" date="2020-05" db="EMBL/GenBank/DDBJ databases">
        <authorList>
            <person name="Chiriac C."/>
            <person name="Salcher M."/>
            <person name="Ghai R."/>
            <person name="Kavagutti S V."/>
        </authorList>
    </citation>
    <scope>NUCLEOTIDE SEQUENCE</scope>
</reference>
<evidence type="ECO:0000256" key="10">
    <source>
        <dbReference type="SAM" id="Phobius"/>
    </source>
</evidence>
<dbReference type="SUPFAM" id="SSF103491">
    <property type="entry name" value="Preprotein translocase SecY subunit"/>
    <property type="match status" value="1"/>
</dbReference>
<evidence type="ECO:0000256" key="3">
    <source>
        <dbReference type="ARBA" id="ARBA00022448"/>
    </source>
</evidence>
<dbReference type="GO" id="GO:0015031">
    <property type="term" value="P:protein transport"/>
    <property type="evidence" value="ECO:0007669"/>
    <property type="project" value="UniProtKB-KW"/>
</dbReference>
<evidence type="ECO:0000256" key="5">
    <source>
        <dbReference type="ARBA" id="ARBA00022927"/>
    </source>
</evidence>
<feature type="transmembrane region" description="Helical" evidence="10">
    <location>
        <begin position="118"/>
        <end position="136"/>
    </location>
</feature>
<evidence type="ECO:0000256" key="9">
    <source>
        <dbReference type="ARBA" id="ARBA00039733"/>
    </source>
</evidence>